<keyword evidence="7" id="KW-0067">ATP-binding</keyword>
<dbReference type="InterPro" id="IPR024951">
    <property type="entry name" value="Sulfurylase_cat_dom"/>
</dbReference>
<proteinExistence type="predicted"/>
<dbReference type="SUPFAM" id="SSF88697">
    <property type="entry name" value="PUA domain-like"/>
    <property type="match status" value="1"/>
</dbReference>
<dbReference type="NCBIfam" id="NF003013">
    <property type="entry name" value="PRK03846.1"/>
    <property type="match status" value="1"/>
</dbReference>
<dbReference type="Pfam" id="PF01747">
    <property type="entry name" value="ATP-sulfurylase"/>
    <property type="match status" value="1"/>
</dbReference>
<dbReference type="InterPro" id="IPR025980">
    <property type="entry name" value="ATP-Sase_PUA-like_dom"/>
</dbReference>
<dbReference type="FunFam" id="3.40.50.300:FF:000802">
    <property type="entry name" value="Sulfate adenylyltransferase"/>
    <property type="match status" value="1"/>
</dbReference>
<dbReference type="AlphaFoldDB" id="A0A1G6TPL9"/>
<dbReference type="Gene3D" id="3.40.50.620">
    <property type="entry name" value="HUPs"/>
    <property type="match status" value="1"/>
</dbReference>
<evidence type="ECO:0000256" key="7">
    <source>
        <dbReference type="ARBA" id="ARBA00022840"/>
    </source>
</evidence>
<comment type="pathway">
    <text evidence="3">Sulfur metabolism; hydrogen sulfide biosynthesis; sulfite from sulfate: step 2/3.</text>
</comment>
<dbReference type="STRING" id="58114.SAMN05216270_10356"/>
<dbReference type="Pfam" id="PF01583">
    <property type="entry name" value="APS_kinase"/>
    <property type="match status" value="1"/>
</dbReference>
<dbReference type="SUPFAM" id="SSF52540">
    <property type="entry name" value="P-loop containing nucleoside triphosphate hydrolases"/>
    <property type="match status" value="1"/>
</dbReference>
<dbReference type="InterPro" id="IPR002891">
    <property type="entry name" value="APS"/>
</dbReference>
<organism evidence="11 12">
    <name type="scientific">Glycomyces harbinensis</name>
    <dbReference type="NCBI Taxonomy" id="58114"/>
    <lineage>
        <taxon>Bacteria</taxon>
        <taxon>Bacillati</taxon>
        <taxon>Actinomycetota</taxon>
        <taxon>Actinomycetes</taxon>
        <taxon>Glycomycetales</taxon>
        <taxon>Glycomycetaceae</taxon>
        <taxon>Glycomyces</taxon>
    </lineage>
</organism>
<dbReference type="Gene3D" id="3.40.50.300">
    <property type="entry name" value="P-loop containing nucleotide triphosphate hydrolases"/>
    <property type="match status" value="1"/>
</dbReference>
<keyword evidence="12" id="KW-1185">Reference proteome</keyword>
<dbReference type="GO" id="GO:0004020">
    <property type="term" value="F:adenylylsulfate kinase activity"/>
    <property type="evidence" value="ECO:0007669"/>
    <property type="project" value="UniProtKB-EC"/>
</dbReference>
<reference evidence="12" key="1">
    <citation type="submission" date="2016-10" db="EMBL/GenBank/DDBJ databases">
        <authorList>
            <person name="Varghese N."/>
            <person name="Submissions S."/>
        </authorList>
    </citation>
    <scope>NUCLEOTIDE SEQUENCE [LARGE SCALE GENOMIC DNA]</scope>
    <source>
        <strain evidence="12">CGMCC 4.3516</strain>
    </source>
</reference>
<evidence type="ECO:0000256" key="2">
    <source>
        <dbReference type="ARBA" id="ARBA00002632"/>
    </source>
</evidence>
<dbReference type="InterPro" id="IPR015947">
    <property type="entry name" value="PUA-like_sf"/>
</dbReference>
<dbReference type="InterPro" id="IPR027417">
    <property type="entry name" value="P-loop_NTPase"/>
</dbReference>
<dbReference type="CDD" id="cd02027">
    <property type="entry name" value="APSK"/>
    <property type="match status" value="1"/>
</dbReference>
<evidence type="ECO:0000256" key="6">
    <source>
        <dbReference type="ARBA" id="ARBA00022741"/>
    </source>
</evidence>
<comment type="function">
    <text evidence="2">Catalyzes the synthesis of activated sulfate.</text>
</comment>
<evidence type="ECO:0000313" key="12">
    <source>
        <dbReference type="Proteomes" id="UP000198949"/>
    </source>
</evidence>
<dbReference type="PANTHER" id="PTHR42700:SF1">
    <property type="entry name" value="SULFATE ADENYLYLTRANSFERASE"/>
    <property type="match status" value="1"/>
</dbReference>
<name>A0A1G6TPL9_9ACTN</name>
<keyword evidence="6" id="KW-0547">Nucleotide-binding</keyword>
<feature type="domain" description="APS kinase" evidence="8">
    <location>
        <begin position="330"/>
        <end position="483"/>
    </location>
</feature>
<evidence type="ECO:0000256" key="3">
    <source>
        <dbReference type="ARBA" id="ARBA00004806"/>
    </source>
</evidence>
<evidence type="ECO:0000313" key="11">
    <source>
        <dbReference type="EMBL" id="SDD30317.1"/>
    </source>
</evidence>
<evidence type="ECO:0000256" key="1">
    <source>
        <dbReference type="ARBA" id="ARBA00001823"/>
    </source>
</evidence>
<dbReference type="RefSeq" id="WP_091030450.1">
    <property type="nucleotide sequence ID" value="NZ_FNAD01000003.1"/>
</dbReference>
<dbReference type="InterPro" id="IPR050512">
    <property type="entry name" value="Sulf_AdTrans/APS_kinase"/>
</dbReference>
<dbReference type="GO" id="GO:0019379">
    <property type="term" value="P:sulfate assimilation, phosphoadenylyl sulfate reduction by phosphoadenylyl-sulfate reductase (thioredoxin)"/>
    <property type="evidence" value="ECO:0007669"/>
    <property type="project" value="TreeGrafter"/>
</dbReference>
<gene>
    <name evidence="11" type="ORF">SAMN05216270_10356</name>
</gene>
<dbReference type="GO" id="GO:0004781">
    <property type="term" value="F:sulfate adenylyltransferase (ATP) activity"/>
    <property type="evidence" value="ECO:0007669"/>
    <property type="project" value="InterPro"/>
</dbReference>
<protein>
    <recommendedName>
        <fullName evidence="4">adenylyl-sulfate kinase</fullName>
        <ecNumber evidence="4">2.7.1.25</ecNumber>
    </recommendedName>
</protein>
<dbReference type="OrthoDB" id="9804504at2"/>
<evidence type="ECO:0000259" key="9">
    <source>
        <dbReference type="Pfam" id="PF01747"/>
    </source>
</evidence>
<comment type="catalytic activity">
    <reaction evidence="1">
        <text>adenosine 5'-phosphosulfate + ATP = 3'-phosphoadenylyl sulfate + ADP + H(+)</text>
        <dbReference type="Rhea" id="RHEA:24152"/>
        <dbReference type="ChEBI" id="CHEBI:15378"/>
        <dbReference type="ChEBI" id="CHEBI:30616"/>
        <dbReference type="ChEBI" id="CHEBI:58243"/>
        <dbReference type="ChEBI" id="CHEBI:58339"/>
        <dbReference type="ChEBI" id="CHEBI:456216"/>
        <dbReference type="EC" id="2.7.1.25"/>
    </reaction>
</comment>
<evidence type="ECO:0000256" key="5">
    <source>
        <dbReference type="ARBA" id="ARBA00022679"/>
    </source>
</evidence>
<dbReference type="Pfam" id="PF14306">
    <property type="entry name" value="PUA_2"/>
    <property type="match status" value="1"/>
</dbReference>
<dbReference type="Proteomes" id="UP000198949">
    <property type="component" value="Unassembled WGS sequence"/>
</dbReference>
<dbReference type="NCBIfam" id="TIGR00455">
    <property type="entry name" value="apsK"/>
    <property type="match status" value="1"/>
</dbReference>
<keyword evidence="11" id="KW-0548">Nucleotidyltransferase</keyword>
<dbReference type="EMBL" id="FNAD01000003">
    <property type="protein sequence ID" value="SDD30317.1"/>
    <property type="molecule type" value="Genomic_DNA"/>
</dbReference>
<dbReference type="InterPro" id="IPR014729">
    <property type="entry name" value="Rossmann-like_a/b/a_fold"/>
</dbReference>
<dbReference type="EC" id="2.7.1.25" evidence="4"/>
<dbReference type="SUPFAM" id="SSF52374">
    <property type="entry name" value="Nucleotidylyl transferase"/>
    <property type="match status" value="1"/>
</dbReference>
<dbReference type="Gene3D" id="3.10.400.10">
    <property type="entry name" value="Sulfate adenylyltransferase"/>
    <property type="match status" value="1"/>
</dbReference>
<dbReference type="GO" id="GO:0005737">
    <property type="term" value="C:cytoplasm"/>
    <property type="evidence" value="ECO:0007669"/>
    <property type="project" value="TreeGrafter"/>
</dbReference>
<feature type="domain" description="ATP-sulfurylase PUA-like" evidence="10">
    <location>
        <begin position="22"/>
        <end position="80"/>
    </location>
</feature>
<evidence type="ECO:0000256" key="4">
    <source>
        <dbReference type="ARBA" id="ARBA00012121"/>
    </source>
</evidence>
<keyword evidence="5 11" id="KW-0808">Transferase</keyword>
<sequence length="514" mass="55384">MSDWVLPDEILAEAPSHTPLPHELADLELLLFGAYAPLRGFMGEAQARAVTRTGMLADGTAWPVPVTLDVPIEIARLLDNPDPKRRVLRITDPEGAPVAAVECHSLDALGPDMVRVGGPVRRIADAAHGVFTGLRATPEQAKTTYTKPRVLALVADKPLHRPQLAQLARAAHNLAAHVLVMIPTGDETNGDRELRLPTAALVRSVLAAKDRLPTATVLTVPLSKRGDRLRDGLLTAKVAKAYGATHLMTGPEGLGGGDGVRSMVPRELAYDTRDGQWRPIEDIEPPFRRTALSDAEIADMLDRGFGLPEWHTPPSVAAELRKARPPRRQRGLVLFFTGLSGSGKSTISRGVFEALLEDGTRTVSLFDGDVVRRLLSSGLGFSRADRSVNIRRIGFVAAEVARHGGIGVAAPIAPYEADRAEARRMAEAAGADFVLVHVSTPLEVCESRDRKGLYAKARSGQIPEFTGISDPYETPPNAELEIDTTDITIGEAVEQVLEYLSEGGWLEPVGLRIA</sequence>
<evidence type="ECO:0000259" key="8">
    <source>
        <dbReference type="Pfam" id="PF01583"/>
    </source>
</evidence>
<accession>A0A1G6TPL9</accession>
<dbReference type="GO" id="GO:0005524">
    <property type="term" value="F:ATP binding"/>
    <property type="evidence" value="ECO:0007669"/>
    <property type="project" value="UniProtKB-KW"/>
</dbReference>
<evidence type="ECO:0000259" key="10">
    <source>
        <dbReference type="Pfam" id="PF14306"/>
    </source>
</evidence>
<dbReference type="PANTHER" id="PTHR42700">
    <property type="entry name" value="SULFATE ADENYLYLTRANSFERASE"/>
    <property type="match status" value="1"/>
</dbReference>
<feature type="domain" description="Sulphate adenylyltransferase catalytic" evidence="9">
    <location>
        <begin position="134"/>
        <end position="274"/>
    </location>
</feature>
<dbReference type="GO" id="GO:0010134">
    <property type="term" value="P:sulfate assimilation via adenylyl sulfate reduction"/>
    <property type="evidence" value="ECO:0007669"/>
    <property type="project" value="TreeGrafter"/>
</dbReference>
<dbReference type="InterPro" id="IPR059117">
    <property type="entry name" value="APS_kinase_dom"/>
</dbReference>